<dbReference type="Pfam" id="PF01522">
    <property type="entry name" value="Polysacc_deac_1"/>
    <property type="match status" value="1"/>
</dbReference>
<dbReference type="EMBL" id="REFO01000015">
    <property type="protein sequence ID" value="RMA93075.1"/>
    <property type="molecule type" value="Genomic_DNA"/>
</dbReference>
<protein>
    <submittedName>
        <fullName evidence="4">Polysaccharide deacetylase</fullName>
    </submittedName>
</protein>
<evidence type="ECO:0000259" key="3">
    <source>
        <dbReference type="PROSITE" id="PS51677"/>
    </source>
</evidence>
<dbReference type="InterPro" id="IPR011330">
    <property type="entry name" value="Glyco_hydro/deAcase_b/a-brl"/>
</dbReference>
<dbReference type="CDD" id="cd10918">
    <property type="entry name" value="CE4_NodB_like_5s_6s"/>
    <property type="match status" value="1"/>
</dbReference>
<sequence>MYHNIAKPPRNARLKSLYITPAQFERQLKFLKLIGYKYSEIDKIEDKTVIPTFDDAYKDFIENAYPLLEKYGYKGYVFVPAKLVGKYNEWDYEKLNVKKEIMDWEDLRFLVSKGYKIGSHTLTHPDLTKLSDEELKKEIFDSKKILEDKLGVEIDTFCYPYGYYNDKVTEMVKKAGYKYAFLVEEKRCSLDKPYEIGRINVAGNRVFVFLSFLEKFLRF</sequence>
<reference evidence="4 5" key="1">
    <citation type="submission" date="2018-10" db="EMBL/GenBank/DDBJ databases">
        <title>Genomic Encyclopedia of Archaeal and Bacterial Type Strains, Phase II (KMG-II): from individual species to whole genera.</title>
        <authorList>
            <person name="Goeker M."/>
        </authorList>
    </citation>
    <scope>NUCLEOTIDE SEQUENCE [LARGE SCALE GENOMIC DNA]</scope>
    <source>
        <strain evidence="4 5">VM1</strain>
    </source>
</reference>
<comment type="subcellular location">
    <subcellularLocation>
        <location evidence="1">Secreted</location>
    </subcellularLocation>
</comment>
<dbReference type="GO" id="GO:0005975">
    <property type="term" value="P:carbohydrate metabolic process"/>
    <property type="evidence" value="ECO:0007669"/>
    <property type="project" value="InterPro"/>
</dbReference>
<comment type="caution">
    <text evidence="4">The sequence shown here is derived from an EMBL/GenBank/DDBJ whole genome shotgun (WGS) entry which is preliminary data.</text>
</comment>
<name>A0A3M0BER1_9AQUI</name>
<proteinExistence type="predicted"/>
<keyword evidence="2" id="KW-0732">Signal</keyword>
<evidence type="ECO:0000256" key="2">
    <source>
        <dbReference type="ARBA" id="ARBA00022729"/>
    </source>
</evidence>
<evidence type="ECO:0000313" key="4">
    <source>
        <dbReference type="EMBL" id="RMA93075.1"/>
    </source>
</evidence>
<feature type="domain" description="NodB homology" evidence="3">
    <location>
        <begin position="47"/>
        <end position="219"/>
    </location>
</feature>
<dbReference type="AlphaFoldDB" id="A0A3M0BER1"/>
<dbReference type="PROSITE" id="PS51677">
    <property type="entry name" value="NODB"/>
    <property type="match status" value="1"/>
</dbReference>
<evidence type="ECO:0000256" key="1">
    <source>
        <dbReference type="ARBA" id="ARBA00004613"/>
    </source>
</evidence>
<dbReference type="Gene3D" id="3.20.20.370">
    <property type="entry name" value="Glycoside hydrolase/deacetylase"/>
    <property type="match status" value="1"/>
</dbReference>
<gene>
    <name evidence="4" type="ORF">CLV39_1556</name>
</gene>
<dbReference type="SUPFAM" id="SSF88713">
    <property type="entry name" value="Glycoside hydrolase/deacetylase"/>
    <property type="match status" value="1"/>
</dbReference>
<evidence type="ECO:0000313" key="5">
    <source>
        <dbReference type="Proteomes" id="UP000280842"/>
    </source>
</evidence>
<keyword evidence="5" id="KW-1185">Reference proteome</keyword>
<organism evidence="4 5">
    <name type="scientific">Hydrogenothermus marinus</name>
    <dbReference type="NCBI Taxonomy" id="133270"/>
    <lineage>
        <taxon>Bacteria</taxon>
        <taxon>Pseudomonadati</taxon>
        <taxon>Aquificota</taxon>
        <taxon>Aquificia</taxon>
        <taxon>Aquificales</taxon>
        <taxon>Hydrogenothermaceae</taxon>
        <taxon>Hydrogenothermus</taxon>
    </lineage>
</organism>
<dbReference type="PANTHER" id="PTHR34216:SF3">
    <property type="entry name" value="POLY-BETA-1,6-N-ACETYL-D-GLUCOSAMINE N-DEACETYLASE"/>
    <property type="match status" value="1"/>
</dbReference>
<dbReference type="GO" id="GO:0016810">
    <property type="term" value="F:hydrolase activity, acting on carbon-nitrogen (but not peptide) bonds"/>
    <property type="evidence" value="ECO:0007669"/>
    <property type="project" value="InterPro"/>
</dbReference>
<dbReference type="InterPro" id="IPR002509">
    <property type="entry name" value="NODB_dom"/>
</dbReference>
<dbReference type="Proteomes" id="UP000280842">
    <property type="component" value="Unassembled WGS sequence"/>
</dbReference>
<dbReference type="InterPro" id="IPR051398">
    <property type="entry name" value="Polysacch_Deacetylase"/>
</dbReference>
<dbReference type="GO" id="GO:0005576">
    <property type="term" value="C:extracellular region"/>
    <property type="evidence" value="ECO:0007669"/>
    <property type="project" value="UniProtKB-SubCell"/>
</dbReference>
<dbReference type="PANTHER" id="PTHR34216">
    <property type="match status" value="1"/>
</dbReference>
<accession>A0A3M0BER1</accession>